<sequence>MWGEKANGEWTLTVGNVGCAGGSPRRRPVLLFSMNRTTGAMGCGVVPPGEVYC</sequence>
<name>A0A915JVZ7_ROMCU</name>
<protein>
    <submittedName>
        <fullName evidence="2">P/Homo B domain-containing protein</fullName>
    </submittedName>
</protein>
<keyword evidence="1" id="KW-1185">Reference proteome</keyword>
<dbReference type="AlphaFoldDB" id="A0A915JVZ7"/>
<dbReference type="Proteomes" id="UP000887565">
    <property type="component" value="Unplaced"/>
</dbReference>
<accession>A0A915JVZ7</accession>
<dbReference type="WBParaSite" id="nRc.2.0.1.t30590-RA">
    <property type="protein sequence ID" value="nRc.2.0.1.t30590-RA"/>
    <property type="gene ID" value="nRc.2.0.1.g30590"/>
</dbReference>
<evidence type="ECO:0000313" key="1">
    <source>
        <dbReference type="Proteomes" id="UP000887565"/>
    </source>
</evidence>
<evidence type="ECO:0000313" key="2">
    <source>
        <dbReference type="WBParaSite" id="nRc.2.0.1.t30590-RA"/>
    </source>
</evidence>
<reference evidence="2" key="1">
    <citation type="submission" date="2022-11" db="UniProtKB">
        <authorList>
            <consortium name="WormBaseParasite"/>
        </authorList>
    </citation>
    <scope>IDENTIFICATION</scope>
</reference>
<organism evidence="1 2">
    <name type="scientific">Romanomermis culicivorax</name>
    <name type="common">Nematode worm</name>
    <dbReference type="NCBI Taxonomy" id="13658"/>
    <lineage>
        <taxon>Eukaryota</taxon>
        <taxon>Metazoa</taxon>
        <taxon>Ecdysozoa</taxon>
        <taxon>Nematoda</taxon>
        <taxon>Enoplea</taxon>
        <taxon>Dorylaimia</taxon>
        <taxon>Mermithida</taxon>
        <taxon>Mermithoidea</taxon>
        <taxon>Mermithidae</taxon>
        <taxon>Romanomermis</taxon>
    </lineage>
</organism>
<proteinExistence type="predicted"/>